<keyword evidence="8" id="KW-1185">Reference proteome</keyword>
<dbReference type="Pfam" id="PF04082">
    <property type="entry name" value="Fungal_trans"/>
    <property type="match status" value="1"/>
</dbReference>
<dbReference type="EMBL" id="JNOM01000123">
    <property type="protein sequence ID" value="KNG86236.1"/>
    <property type="molecule type" value="Genomic_DNA"/>
</dbReference>
<keyword evidence="3" id="KW-0804">Transcription</keyword>
<organism evidence="7 8">
    <name type="scientific">Aspergillus nomiae NRRL (strain ATCC 15546 / NRRL 13137 / CBS 260.88 / M93)</name>
    <dbReference type="NCBI Taxonomy" id="1509407"/>
    <lineage>
        <taxon>Eukaryota</taxon>
        <taxon>Fungi</taxon>
        <taxon>Dikarya</taxon>
        <taxon>Ascomycota</taxon>
        <taxon>Pezizomycotina</taxon>
        <taxon>Eurotiomycetes</taxon>
        <taxon>Eurotiomycetidae</taxon>
        <taxon>Eurotiales</taxon>
        <taxon>Aspergillaceae</taxon>
        <taxon>Aspergillus</taxon>
        <taxon>Aspergillus subgen. Circumdati</taxon>
    </lineage>
</organism>
<dbReference type="RefSeq" id="XP_015407159.1">
    <property type="nucleotide sequence ID" value="XM_015550862.1"/>
</dbReference>
<evidence type="ECO:0000256" key="2">
    <source>
        <dbReference type="ARBA" id="ARBA00023015"/>
    </source>
</evidence>
<dbReference type="AlphaFoldDB" id="A0A0L1J352"/>
<dbReference type="STRING" id="1509407.A0A0L1J352"/>
<evidence type="ECO:0000256" key="5">
    <source>
        <dbReference type="SAM" id="MobiDB-lite"/>
    </source>
</evidence>
<protein>
    <recommendedName>
        <fullName evidence="6">Xylanolytic transcriptional activator regulatory domain-containing protein</fullName>
    </recommendedName>
</protein>
<dbReference type="GO" id="GO:0008270">
    <property type="term" value="F:zinc ion binding"/>
    <property type="evidence" value="ECO:0007669"/>
    <property type="project" value="InterPro"/>
</dbReference>
<feature type="domain" description="Xylanolytic transcriptional activator regulatory" evidence="6">
    <location>
        <begin position="268"/>
        <end position="342"/>
    </location>
</feature>
<evidence type="ECO:0000256" key="3">
    <source>
        <dbReference type="ARBA" id="ARBA00023163"/>
    </source>
</evidence>
<dbReference type="GeneID" id="26807409"/>
<dbReference type="Proteomes" id="UP000037505">
    <property type="component" value="Unassembled WGS sequence"/>
</dbReference>
<dbReference type="OrthoDB" id="4898680at2759"/>
<comment type="caution">
    <text evidence="7">The sequence shown here is derived from an EMBL/GenBank/DDBJ whole genome shotgun (WGS) entry which is preliminary data.</text>
</comment>
<name>A0A0L1J352_ASPN3</name>
<evidence type="ECO:0000256" key="4">
    <source>
        <dbReference type="ARBA" id="ARBA00023242"/>
    </source>
</evidence>
<evidence type="ECO:0000256" key="1">
    <source>
        <dbReference type="ARBA" id="ARBA00004123"/>
    </source>
</evidence>
<evidence type="ECO:0000259" key="6">
    <source>
        <dbReference type="SMART" id="SM00906"/>
    </source>
</evidence>
<feature type="region of interest" description="Disordered" evidence="5">
    <location>
        <begin position="1"/>
        <end position="24"/>
    </location>
</feature>
<dbReference type="PANTHER" id="PTHR31001:SF40">
    <property type="entry name" value="ZN(II)2CYS6 TRANSCRIPTION FACTOR (EUROFUNG)"/>
    <property type="match status" value="1"/>
</dbReference>
<keyword evidence="2" id="KW-0805">Transcription regulation</keyword>
<sequence length="648" mass="73280">MRQPTPQQEAPMTKLSKVSAGEPDVAPRTRINQEIDHSLTSALTEVSTLNCTYLGSTSFLSVFCETQPGLSPNPIPHAVLQGRWSHEHTFLASRLVRLLSAFQLYEELIVGHYERTPTTIIPLQLILQPLKMARTYLETNGWGKDLQHEEIYSKITRNTARPFPTLRSTSSPWDFYTMFTGANLRWEFIGIIFAFAGLGALSGEGKLFKINGQESMSANVFAEEMTAASAICIDICKQLDKVNDLMIWLYLTHGALAGDFFGETSHRNYELLGDLVSHIYALGLHRFQSSENDVPFFISETRKRLFVTSYRWDKTLATLLGRPPRLPYHYCETSLPLDIEDDLILDQDSPEPLLQQLGPDGWNIKGVNSGTLRHATLLRLRFMISVLLEQILELSLGRRTPDFTEKLRTTYEQCLQMWTQIPQEYHYSADSWEVLSPQSCISLILAHFEYLYTVFQVERIRSRENQDDTKDLLDTSMKVISAVNDLMKHREQAGNNILKRFLCILLFNALAPAGVLATEIHRCTIAETPVPCSSSRSEIIRKLSVFVSWLGSADPSISHTNRTCVDINKVITKLLDDTLNYQPSHRSAEQMPDLIQDHGLFEESSSGSVMPLASVEDLPDLATFGTSADFLSWLDDLGFENTLPELLF</sequence>
<dbReference type="GO" id="GO:0003677">
    <property type="term" value="F:DNA binding"/>
    <property type="evidence" value="ECO:0007669"/>
    <property type="project" value="InterPro"/>
</dbReference>
<dbReference type="CDD" id="cd12148">
    <property type="entry name" value="fungal_TF_MHR"/>
    <property type="match status" value="1"/>
</dbReference>
<keyword evidence="4" id="KW-0539">Nucleus</keyword>
<dbReference type="SMART" id="SM00906">
    <property type="entry name" value="Fungal_trans"/>
    <property type="match status" value="1"/>
</dbReference>
<evidence type="ECO:0000313" key="8">
    <source>
        <dbReference type="Proteomes" id="UP000037505"/>
    </source>
</evidence>
<proteinExistence type="predicted"/>
<comment type="subcellular location">
    <subcellularLocation>
        <location evidence="1">Nucleus</location>
    </subcellularLocation>
</comment>
<evidence type="ECO:0000313" key="7">
    <source>
        <dbReference type="EMBL" id="KNG86236.1"/>
    </source>
</evidence>
<accession>A0A0L1J352</accession>
<dbReference type="PANTHER" id="PTHR31001">
    <property type="entry name" value="UNCHARACTERIZED TRANSCRIPTIONAL REGULATORY PROTEIN"/>
    <property type="match status" value="1"/>
</dbReference>
<dbReference type="InterPro" id="IPR050613">
    <property type="entry name" value="Sec_Metabolite_Reg"/>
</dbReference>
<reference evidence="7 8" key="1">
    <citation type="submission" date="2014-06" db="EMBL/GenBank/DDBJ databases">
        <title>The Genome of the Aflatoxigenic Filamentous Fungus Aspergillus nomius.</title>
        <authorList>
            <person name="Moore M.G."/>
            <person name="Shannon B.M."/>
            <person name="Brian M.M."/>
        </authorList>
    </citation>
    <scope>NUCLEOTIDE SEQUENCE [LARGE SCALE GENOMIC DNA]</scope>
    <source>
        <strain evidence="7 8">NRRL 13137</strain>
    </source>
</reference>
<dbReference type="GO" id="GO:0005634">
    <property type="term" value="C:nucleus"/>
    <property type="evidence" value="ECO:0007669"/>
    <property type="project" value="UniProtKB-SubCell"/>
</dbReference>
<gene>
    <name evidence="7" type="ORF">ANOM_005605</name>
</gene>
<dbReference type="GO" id="GO:0006351">
    <property type="term" value="P:DNA-templated transcription"/>
    <property type="evidence" value="ECO:0007669"/>
    <property type="project" value="InterPro"/>
</dbReference>
<feature type="compositionally biased region" description="Polar residues" evidence="5">
    <location>
        <begin position="1"/>
        <end position="10"/>
    </location>
</feature>
<dbReference type="InterPro" id="IPR007219">
    <property type="entry name" value="XnlR_reg_dom"/>
</dbReference>